<dbReference type="GO" id="GO:0003700">
    <property type="term" value="F:DNA-binding transcription factor activity"/>
    <property type="evidence" value="ECO:0007669"/>
    <property type="project" value="InterPro"/>
</dbReference>
<dbReference type="CDD" id="cd02208">
    <property type="entry name" value="cupin_RmlC-like"/>
    <property type="match status" value="1"/>
</dbReference>
<comment type="caution">
    <text evidence="5">The sequence shown here is derived from an EMBL/GenBank/DDBJ whole genome shotgun (WGS) entry which is preliminary data.</text>
</comment>
<dbReference type="RefSeq" id="WP_120747639.1">
    <property type="nucleotide sequence ID" value="NZ_RBAH01000008.1"/>
</dbReference>
<reference evidence="5 6" key="1">
    <citation type="journal article" date="2007" name="Int. J. Syst. Evol. Microbiol.">
        <title>Paenibacillus ginsengarvi sp. nov., isolated from soil from ginseng cultivation.</title>
        <authorList>
            <person name="Yoon M.H."/>
            <person name="Ten L.N."/>
            <person name="Im W.T."/>
        </authorList>
    </citation>
    <scope>NUCLEOTIDE SEQUENCE [LARGE SCALE GENOMIC DNA]</scope>
    <source>
        <strain evidence="5 6">KCTC 13059</strain>
    </source>
</reference>
<protein>
    <submittedName>
        <fullName evidence="5">AraC family transcriptional regulator</fullName>
    </submittedName>
</protein>
<keyword evidence="2" id="KW-0238">DNA-binding</keyword>
<dbReference type="Gene3D" id="1.10.10.60">
    <property type="entry name" value="Homeodomain-like"/>
    <property type="match status" value="2"/>
</dbReference>
<dbReference type="Pfam" id="PF12833">
    <property type="entry name" value="HTH_18"/>
    <property type="match status" value="1"/>
</dbReference>
<evidence type="ECO:0000313" key="6">
    <source>
        <dbReference type="Proteomes" id="UP000282311"/>
    </source>
</evidence>
<dbReference type="PANTHER" id="PTHR43280">
    <property type="entry name" value="ARAC-FAMILY TRANSCRIPTIONAL REGULATOR"/>
    <property type="match status" value="1"/>
</dbReference>
<proteinExistence type="predicted"/>
<dbReference type="Proteomes" id="UP000282311">
    <property type="component" value="Unassembled WGS sequence"/>
</dbReference>
<keyword evidence="3" id="KW-0804">Transcription</keyword>
<gene>
    <name evidence="5" type="ORF">D7M11_12890</name>
</gene>
<dbReference type="InterPro" id="IPR018060">
    <property type="entry name" value="HTH_AraC"/>
</dbReference>
<evidence type="ECO:0000256" key="2">
    <source>
        <dbReference type="ARBA" id="ARBA00023125"/>
    </source>
</evidence>
<dbReference type="InterPro" id="IPR009057">
    <property type="entry name" value="Homeodomain-like_sf"/>
</dbReference>
<evidence type="ECO:0000313" key="5">
    <source>
        <dbReference type="EMBL" id="RKN84383.1"/>
    </source>
</evidence>
<organism evidence="5 6">
    <name type="scientific">Paenibacillus ginsengarvi</name>
    <dbReference type="NCBI Taxonomy" id="400777"/>
    <lineage>
        <taxon>Bacteria</taxon>
        <taxon>Bacillati</taxon>
        <taxon>Bacillota</taxon>
        <taxon>Bacilli</taxon>
        <taxon>Bacillales</taxon>
        <taxon>Paenibacillaceae</taxon>
        <taxon>Paenibacillus</taxon>
    </lineage>
</organism>
<evidence type="ECO:0000259" key="4">
    <source>
        <dbReference type="PROSITE" id="PS01124"/>
    </source>
</evidence>
<keyword evidence="1" id="KW-0805">Transcription regulation</keyword>
<accession>A0A3B0CFK8</accession>
<sequence>MEQLEAARWKEAAAALNAAVVQPLSGAQGTYEIKYWGATPGLKANPYHKHSFYEICLCTRGGGTYREKDERFRIEPGIAFCSRPEVYHQIVPDPDRELYLLYIAFQAEPDRLPPEAGAMFELLREEGPPLIRQAAGTPAANLWLALLQLSSSGLLWEKSAELLQQVAYSLLLTFPSLFAADRLQRGSADPVKPVSIMLDQARMYMKDNLAESHLTGQVARYLHISERHLSRVFRRELQMTIGEFIRRERIRSASELLRKSGLPIKDIAEKTGFGTVHYFTRIFRQATGWSPAAYRRSISEPDARLPAEERYGSSQMLI</sequence>
<dbReference type="AlphaFoldDB" id="A0A3B0CFK8"/>
<dbReference type="SUPFAM" id="SSF46689">
    <property type="entry name" value="Homeodomain-like"/>
    <property type="match status" value="2"/>
</dbReference>
<evidence type="ECO:0000256" key="3">
    <source>
        <dbReference type="ARBA" id="ARBA00023163"/>
    </source>
</evidence>
<dbReference type="GO" id="GO:0043565">
    <property type="term" value="F:sequence-specific DNA binding"/>
    <property type="evidence" value="ECO:0007669"/>
    <property type="project" value="InterPro"/>
</dbReference>
<name>A0A3B0CFK8_9BACL</name>
<dbReference type="InterPro" id="IPR003313">
    <property type="entry name" value="AraC-bd"/>
</dbReference>
<dbReference type="PROSITE" id="PS01124">
    <property type="entry name" value="HTH_ARAC_FAMILY_2"/>
    <property type="match status" value="1"/>
</dbReference>
<dbReference type="EMBL" id="RBAH01000008">
    <property type="protein sequence ID" value="RKN84383.1"/>
    <property type="molecule type" value="Genomic_DNA"/>
</dbReference>
<dbReference type="InterPro" id="IPR018062">
    <property type="entry name" value="HTH_AraC-typ_CS"/>
</dbReference>
<dbReference type="OrthoDB" id="149040at2"/>
<dbReference type="InterPro" id="IPR037923">
    <property type="entry name" value="HTH-like"/>
</dbReference>
<dbReference type="SMART" id="SM00342">
    <property type="entry name" value="HTH_ARAC"/>
    <property type="match status" value="1"/>
</dbReference>
<dbReference type="SUPFAM" id="SSF51215">
    <property type="entry name" value="Regulatory protein AraC"/>
    <property type="match status" value="1"/>
</dbReference>
<dbReference type="PROSITE" id="PS00041">
    <property type="entry name" value="HTH_ARAC_FAMILY_1"/>
    <property type="match status" value="1"/>
</dbReference>
<dbReference type="InterPro" id="IPR014710">
    <property type="entry name" value="RmlC-like_jellyroll"/>
</dbReference>
<dbReference type="Pfam" id="PF02311">
    <property type="entry name" value="AraC_binding"/>
    <property type="match status" value="1"/>
</dbReference>
<dbReference type="InterPro" id="IPR020449">
    <property type="entry name" value="Tscrpt_reg_AraC-type_HTH"/>
</dbReference>
<feature type="domain" description="HTH araC/xylS-type" evidence="4">
    <location>
        <begin position="199"/>
        <end position="297"/>
    </location>
</feature>
<dbReference type="PANTHER" id="PTHR43280:SF28">
    <property type="entry name" value="HTH-TYPE TRANSCRIPTIONAL ACTIVATOR RHAS"/>
    <property type="match status" value="1"/>
</dbReference>
<evidence type="ECO:0000256" key="1">
    <source>
        <dbReference type="ARBA" id="ARBA00023015"/>
    </source>
</evidence>
<keyword evidence="6" id="KW-1185">Reference proteome</keyword>
<dbReference type="Gene3D" id="2.60.120.10">
    <property type="entry name" value="Jelly Rolls"/>
    <property type="match status" value="1"/>
</dbReference>
<dbReference type="PRINTS" id="PR00032">
    <property type="entry name" value="HTHARAC"/>
</dbReference>